<comment type="caution">
    <text evidence="1">The sequence shown here is derived from an EMBL/GenBank/DDBJ whole genome shotgun (WGS) entry which is preliminary data.</text>
</comment>
<dbReference type="Proteomes" id="UP001642360">
    <property type="component" value="Unassembled WGS sequence"/>
</dbReference>
<reference evidence="1 2" key="1">
    <citation type="submission" date="2024-02" db="EMBL/GenBank/DDBJ databases">
        <authorList>
            <person name="Vignale AGUSTIN F."/>
            <person name="Sosa J E."/>
            <person name="Modenutti C."/>
        </authorList>
    </citation>
    <scope>NUCLEOTIDE SEQUENCE [LARGE SCALE GENOMIC DNA]</scope>
</reference>
<keyword evidence="2" id="KW-1185">Reference proteome</keyword>
<accession>A0ABC8UC79</accession>
<sequence>MKKRVKKKKVVSSFSPKHLIFTINKDQEMPQKKKSTVDGPYKKYGLLNGHLKLFHQHARTCVSRFHLKCTKLSEFQMNIFSESFGQKLLLQNILLLCFA</sequence>
<evidence type="ECO:0000313" key="1">
    <source>
        <dbReference type="EMBL" id="CAK9179387.1"/>
    </source>
</evidence>
<dbReference type="AlphaFoldDB" id="A0ABC8UC79"/>
<protein>
    <submittedName>
        <fullName evidence="1">Uncharacterized protein</fullName>
    </submittedName>
</protein>
<proteinExistence type="predicted"/>
<name>A0ABC8UC79_9AQUA</name>
<dbReference type="EMBL" id="CAUOFW020007491">
    <property type="protein sequence ID" value="CAK9179387.1"/>
    <property type="molecule type" value="Genomic_DNA"/>
</dbReference>
<organism evidence="1 2">
    <name type="scientific">Ilex paraguariensis</name>
    <name type="common">yerba mate</name>
    <dbReference type="NCBI Taxonomy" id="185542"/>
    <lineage>
        <taxon>Eukaryota</taxon>
        <taxon>Viridiplantae</taxon>
        <taxon>Streptophyta</taxon>
        <taxon>Embryophyta</taxon>
        <taxon>Tracheophyta</taxon>
        <taxon>Spermatophyta</taxon>
        <taxon>Magnoliopsida</taxon>
        <taxon>eudicotyledons</taxon>
        <taxon>Gunneridae</taxon>
        <taxon>Pentapetalae</taxon>
        <taxon>asterids</taxon>
        <taxon>campanulids</taxon>
        <taxon>Aquifoliales</taxon>
        <taxon>Aquifoliaceae</taxon>
        <taxon>Ilex</taxon>
    </lineage>
</organism>
<evidence type="ECO:0000313" key="2">
    <source>
        <dbReference type="Proteomes" id="UP001642360"/>
    </source>
</evidence>
<gene>
    <name evidence="1" type="ORF">ILEXP_LOCUS49319</name>
</gene>